<dbReference type="GO" id="GO:0003964">
    <property type="term" value="F:RNA-directed DNA polymerase activity"/>
    <property type="evidence" value="ECO:0007669"/>
    <property type="project" value="UniProtKB-KW"/>
</dbReference>
<proteinExistence type="predicted"/>
<dbReference type="InterPro" id="IPR000477">
    <property type="entry name" value="RT_dom"/>
</dbReference>
<reference evidence="3" key="2">
    <citation type="submission" date="2017-12" db="EMBL/GenBank/DDBJ databases">
        <title>Genome sequence of the Bar-tailed Godwit (Limosa lapponica baueri).</title>
        <authorList>
            <person name="Lima N.C.B."/>
            <person name="Parody-Merino A.M."/>
            <person name="Battley P.F."/>
            <person name="Fidler A.E."/>
            <person name="Prosdocimi F."/>
        </authorList>
    </citation>
    <scope>NUCLEOTIDE SEQUENCE [LARGE SCALE GENOMIC DNA]</scope>
</reference>
<dbReference type="EMBL" id="KZ505869">
    <property type="protein sequence ID" value="PKU43818.1"/>
    <property type="molecule type" value="Genomic_DNA"/>
</dbReference>
<dbReference type="PROSITE" id="PS50878">
    <property type="entry name" value="RT_POL"/>
    <property type="match status" value="1"/>
</dbReference>
<dbReference type="AlphaFoldDB" id="A0A2I0UCN0"/>
<dbReference type="Pfam" id="PF00078">
    <property type="entry name" value="RVT_1"/>
    <property type="match status" value="1"/>
</dbReference>
<keyword evidence="2" id="KW-0548">Nucleotidyltransferase</keyword>
<dbReference type="PANTHER" id="PTHR33332">
    <property type="entry name" value="REVERSE TRANSCRIPTASE DOMAIN-CONTAINING PROTEIN"/>
    <property type="match status" value="1"/>
</dbReference>
<sequence length="449" mass="51496">MDDSKHTCGRCVQVDELLYLVAELWEDVSRLKSSSESKKDIDQWRCVLPPLVHTSQLSMATFEVDLVFVLCQDEGSIMGDKEEWKQLTAWSCKRNVYLLSQLPLQNRYEALGMDKVIHLVDKGKVVDVVCLDFSKAFDRVLHSNLLDKLSSCEMSRYTVRWMMTLLYGRAQWVVVNGVTSRWQLVTSGVPQDLIVGPVLFKVFINDLEAGVERTITKFGDDTKLGGAVDSLEGQEALQRDLDTMEHWAIINGMEFIKNKYWTLRLGQKNTGYKYELGEEWLESSPAERDLGVLVDGKLNRSQQCALAAKRANRILACIKHTIANRSKEVVILLYLVLAQPHLECCMQFWAPQRKKDVKVLDCIQRRADLLVKGLEWLRTLNLSSFEKRRLMGDLIALYSFLRKGSIERGADLFSLGSSDRMPGNGSMLRQRRFRFDITKQSFTERVVKH</sequence>
<evidence type="ECO:0000259" key="1">
    <source>
        <dbReference type="PROSITE" id="PS50878"/>
    </source>
</evidence>
<accession>A0A2I0UCN0</accession>
<reference evidence="3" key="1">
    <citation type="submission" date="2017-11" db="EMBL/GenBank/DDBJ databases">
        <authorList>
            <person name="Lima N.C."/>
            <person name="Parody-Merino A.M."/>
            <person name="Battley P.F."/>
            <person name="Fidler A.E."/>
            <person name="Prosdocimi F."/>
        </authorList>
    </citation>
    <scope>NUCLEOTIDE SEQUENCE [LARGE SCALE GENOMIC DNA]</scope>
</reference>
<dbReference type="Proteomes" id="UP000233556">
    <property type="component" value="Unassembled WGS sequence"/>
</dbReference>
<protein>
    <submittedName>
        <fullName evidence="2">Rna-directed dna polymerase from mobile element jockey-like</fullName>
    </submittedName>
</protein>
<keyword evidence="3" id="KW-1185">Reference proteome</keyword>
<gene>
    <name evidence="2" type="ORF">llap_5884</name>
</gene>
<keyword evidence="2" id="KW-0695">RNA-directed DNA polymerase</keyword>
<evidence type="ECO:0000313" key="3">
    <source>
        <dbReference type="Proteomes" id="UP000233556"/>
    </source>
</evidence>
<name>A0A2I0UCN0_LIMLA</name>
<dbReference type="OrthoDB" id="416454at2759"/>
<feature type="domain" description="Reverse transcriptase" evidence="1">
    <location>
        <begin position="1"/>
        <end position="294"/>
    </location>
</feature>
<keyword evidence="2" id="KW-0808">Transferase</keyword>
<evidence type="ECO:0000313" key="2">
    <source>
        <dbReference type="EMBL" id="PKU43818.1"/>
    </source>
</evidence>
<organism evidence="2 3">
    <name type="scientific">Limosa lapponica baueri</name>
    <dbReference type="NCBI Taxonomy" id="1758121"/>
    <lineage>
        <taxon>Eukaryota</taxon>
        <taxon>Metazoa</taxon>
        <taxon>Chordata</taxon>
        <taxon>Craniata</taxon>
        <taxon>Vertebrata</taxon>
        <taxon>Euteleostomi</taxon>
        <taxon>Archelosauria</taxon>
        <taxon>Archosauria</taxon>
        <taxon>Dinosauria</taxon>
        <taxon>Saurischia</taxon>
        <taxon>Theropoda</taxon>
        <taxon>Coelurosauria</taxon>
        <taxon>Aves</taxon>
        <taxon>Neognathae</taxon>
        <taxon>Neoaves</taxon>
        <taxon>Charadriiformes</taxon>
        <taxon>Scolopacidae</taxon>
        <taxon>Limosa</taxon>
    </lineage>
</organism>